<proteinExistence type="predicted"/>
<dbReference type="InterPro" id="IPR012340">
    <property type="entry name" value="NA-bd_OB-fold"/>
</dbReference>
<dbReference type="Proteomes" id="UP000298429">
    <property type="component" value="Unassembled WGS sequence"/>
</dbReference>
<reference evidence="1 2" key="1">
    <citation type="journal article" date="2019" name="PLoS Negl. Trop. Dis.">
        <title>Revisiting the worldwide diversity of Leptospira species in the environment.</title>
        <authorList>
            <person name="Vincent A.T."/>
            <person name="Schiettekatte O."/>
            <person name="Bourhy P."/>
            <person name="Veyrier F.J."/>
            <person name="Picardeau M."/>
        </authorList>
    </citation>
    <scope>NUCLEOTIDE SEQUENCE [LARGE SCALE GENOMIC DNA]</scope>
    <source>
        <strain evidence="1 2">201702444</strain>
    </source>
</reference>
<dbReference type="OrthoDB" id="9810590at2"/>
<accession>A0A5F2BKV6</accession>
<protein>
    <submittedName>
        <fullName evidence="1">Cold shock domain-containing protein</fullName>
    </submittedName>
</protein>
<gene>
    <name evidence="1" type="ORF">EHQ76_06940</name>
</gene>
<dbReference type="Gene3D" id="2.40.50.140">
    <property type="entry name" value="Nucleic acid-binding proteins"/>
    <property type="match status" value="1"/>
</dbReference>
<sequence length="91" mass="10789">MARKLYKLEKQDTEDFLIGTIKKYVPWDRNINKGGFGFIQSNGREYFFNAKYSDIKDEHLKSGLTVSFELRRGLDKKRNEFVTQATHIQRL</sequence>
<comment type="caution">
    <text evidence="1">The sequence shown here is derived from an EMBL/GenBank/DDBJ whole genome shotgun (WGS) entry which is preliminary data.</text>
</comment>
<evidence type="ECO:0000313" key="2">
    <source>
        <dbReference type="Proteomes" id="UP000298429"/>
    </source>
</evidence>
<dbReference type="EMBL" id="RQGN01000036">
    <property type="protein sequence ID" value="TGM05997.1"/>
    <property type="molecule type" value="Genomic_DNA"/>
</dbReference>
<dbReference type="AlphaFoldDB" id="A0A5F2BKV6"/>
<organism evidence="1 2">
    <name type="scientific">Leptospira barantonii</name>
    <dbReference type="NCBI Taxonomy" id="2023184"/>
    <lineage>
        <taxon>Bacteria</taxon>
        <taxon>Pseudomonadati</taxon>
        <taxon>Spirochaetota</taxon>
        <taxon>Spirochaetia</taxon>
        <taxon>Leptospirales</taxon>
        <taxon>Leptospiraceae</taxon>
        <taxon>Leptospira</taxon>
    </lineage>
</organism>
<evidence type="ECO:0000313" key="1">
    <source>
        <dbReference type="EMBL" id="TGM05997.1"/>
    </source>
</evidence>
<name>A0A5F2BKV6_9LEPT</name>